<sequence>MKKEELKKAALKFFALNGYEGTSLNQIADEVGIKKSSIYSHYKGKDELFLEVVREAKLTELQMKKDYFQKNSKLDAKEFLYGYLVYIKEIFQQNQSLKFWLRMGFFPPVHLYTVVQEEVMEVEIFQEKWLEKMFLHWIEQGNIIVENERTATIAYNGVLIAMMVELVYYEQTKRVDEKIAALWTVFWQGIS</sequence>
<protein>
    <submittedName>
        <fullName evidence="5">TetR/AcrR family transcriptional regulator</fullName>
    </submittedName>
</protein>
<evidence type="ECO:0000256" key="1">
    <source>
        <dbReference type="ARBA" id="ARBA00022491"/>
    </source>
</evidence>
<dbReference type="Pfam" id="PF00440">
    <property type="entry name" value="TetR_N"/>
    <property type="match status" value="1"/>
</dbReference>
<dbReference type="Proteomes" id="UP000233375">
    <property type="component" value="Unassembled WGS sequence"/>
</dbReference>
<reference evidence="5 6" key="1">
    <citation type="journal article" date="2003" name="Int. J. Syst. Evol. Microbiol.">
        <title>Bacillus nealsonii sp. nov., isolated from a spacecraft-assembly facility, whose spores are gamma-radiation resistant.</title>
        <authorList>
            <person name="Venkateswaran K."/>
            <person name="Kempf M."/>
            <person name="Chen F."/>
            <person name="Satomi M."/>
            <person name="Nicholson W."/>
            <person name="Kern R."/>
        </authorList>
    </citation>
    <scope>NUCLEOTIDE SEQUENCE [LARGE SCALE GENOMIC DNA]</scope>
    <source>
        <strain evidence="5 6">FO-92</strain>
    </source>
</reference>
<dbReference type="AlphaFoldDB" id="A0A2N0Z312"/>
<dbReference type="Gene3D" id="1.10.10.60">
    <property type="entry name" value="Homeodomain-like"/>
    <property type="match status" value="1"/>
</dbReference>
<dbReference type="EMBL" id="PISE01000017">
    <property type="protein sequence ID" value="PKG23900.1"/>
    <property type="molecule type" value="Genomic_DNA"/>
</dbReference>
<name>A0A2N0Z312_9BACI</name>
<feature type="DNA-binding region" description="H-T-H motif" evidence="3">
    <location>
        <begin position="23"/>
        <end position="42"/>
    </location>
</feature>
<dbReference type="PRINTS" id="PR00455">
    <property type="entry name" value="HTHTETR"/>
</dbReference>
<evidence type="ECO:0000313" key="5">
    <source>
        <dbReference type="EMBL" id="PKG23900.1"/>
    </source>
</evidence>
<dbReference type="RefSeq" id="WP_101176864.1">
    <property type="nucleotide sequence ID" value="NZ_PISE01000017.1"/>
</dbReference>
<dbReference type="Gene3D" id="1.10.357.10">
    <property type="entry name" value="Tetracycline Repressor, domain 2"/>
    <property type="match status" value="1"/>
</dbReference>
<feature type="domain" description="HTH tetR-type" evidence="4">
    <location>
        <begin position="1"/>
        <end position="60"/>
    </location>
</feature>
<dbReference type="OrthoDB" id="509229at2"/>
<dbReference type="SUPFAM" id="SSF46689">
    <property type="entry name" value="Homeodomain-like"/>
    <property type="match status" value="1"/>
</dbReference>
<evidence type="ECO:0000256" key="3">
    <source>
        <dbReference type="PROSITE-ProRule" id="PRU00335"/>
    </source>
</evidence>
<evidence type="ECO:0000256" key="2">
    <source>
        <dbReference type="ARBA" id="ARBA00023125"/>
    </source>
</evidence>
<keyword evidence="6" id="KW-1185">Reference proteome</keyword>
<dbReference type="PROSITE" id="PS50977">
    <property type="entry name" value="HTH_TETR_2"/>
    <property type="match status" value="1"/>
</dbReference>
<evidence type="ECO:0000259" key="4">
    <source>
        <dbReference type="PROSITE" id="PS50977"/>
    </source>
</evidence>
<comment type="caution">
    <text evidence="5">The sequence shown here is derived from an EMBL/GenBank/DDBJ whole genome shotgun (WGS) entry which is preliminary data.</text>
</comment>
<dbReference type="InterPro" id="IPR050624">
    <property type="entry name" value="HTH-type_Tx_Regulator"/>
</dbReference>
<accession>A0A2N0Z312</accession>
<proteinExistence type="predicted"/>
<evidence type="ECO:0000313" key="6">
    <source>
        <dbReference type="Proteomes" id="UP000233375"/>
    </source>
</evidence>
<dbReference type="PANTHER" id="PTHR43479">
    <property type="entry name" value="ACREF/ENVCD OPERON REPRESSOR-RELATED"/>
    <property type="match status" value="1"/>
</dbReference>
<dbReference type="GO" id="GO:0003677">
    <property type="term" value="F:DNA binding"/>
    <property type="evidence" value="ECO:0007669"/>
    <property type="project" value="UniProtKB-UniRule"/>
</dbReference>
<dbReference type="InterPro" id="IPR009057">
    <property type="entry name" value="Homeodomain-like_sf"/>
</dbReference>
<organism evidence="5 6">
    <name type="scientific">Niallia nealsonii</name>
    <dbReference type="NCBI Taxonomy" id="115979"/>
    <lineage>
        <taxon>Bacteria</taxon>
        <taxon>Bacillati</taxon>
        <taxon>Bacillota</taxon>
        <taxon>Bacilli</taxon>
        <taxon>Bacillales</taxon>
        <taxon>Bacillaceae</taxon>
        <taxon>Niallia</taxon>
    </lineage>
</organism>
<keyword evidence="1" id="KW-0678">Repressor</keyword>
<dbReference type="PANTHER" id="PTHR43479:SF11">
    <property type="entry name" value="ACREF_ENVCD OPERON REPRESSOR-RELATED"/>
    <property type="match status" value="1"/>
</dbReference>
<gene>
    <name evidence="5" type="ORF">CWS01_09005</name>
</gene>
<keyword evidence="2 3" id="KW-0238">DNA-binding</keyword>
<dbReference type="InterPro" id="IPR001647">
    <property type="entry name" value="HTH_TetR"/>
</dbReference>